<dbReference type="Proteomes" id="UP000198372">
    <property type="component" value="Unassembled WGS sequence"/>
</dbReference>
<dbReference type="OrthoDB" id="21095at2759"/>
<dbReference type="STRING" id="269621.A0A238F6T7"/>
<dbReference type="InterPro" id="IPR015252">
    <property type="entry name" value="BRCA2_hlx"/>
</dbReference>
<evidence type="ECO:0000259" key="3">
    <source>
        <dbReference type="Pfam" id="PF09169"/>
    </source>
</evidence>
<evidence type="ECO:0000256" key="1">
    <source>
        <dbReference type="SAM" id="MobiDB-lite"/>
    </source>
</evidence>
<dbReference type="Pfam" id="PF09169">
    <property type="entry name" value="BRCA-2_helical"/>
    <property type="match status" value="1"/>
</dbReference>
<dbReference type="InterPro" id="IPR036315">
    <property type="entry name" value="BRCA2_hlx_sf"/>
</dbReference>
<feature type="compositionally biased region" description="Acidic residues" evidence="1">
    <location>
        <begin position="24"/>
        <end position="34"/>
    </location>
</feature>
<dbReference type="InterPro" id="IPR015525">
    <property type="entry name" value="BRCA2"/>
</dbReference>
<feature type="domain" description="BRCA2 OB1" evidence="2">
    <location>
        <begin position="878"/>
        <end position="1002"/>
    </location>
</feature>
<feature type="compositionally biased region" description="Basic and acidic residues" evidence="1">
    <location>
        <begin position="326"/>
        <end position="336"/>
    </location>
</feature>
<evidence type="ECO:0000259" key="2">
    <source>
        <dbReference type="Pfam" id="PF09103"/>
    </source>
</evidence>
<keyword evidence="5" id="KW-1185">Reference proteome</keyword>
<dbReference type="PANTHER" id="PTHR11289:SF0">
    <property type="entry name" value="BREAST CANCER TYPE 2 SUSCEPTIBILITY PROTEIN"/>
    <property type="match status" value="1"/>
</dbReference>
<dbReference type="PANTHER" id="PTHR11289">
    <property type="entry name" value="BREAST CANCER TYPE 2 SUSCEPTIBILITY PROTEIN BRCA2"/>
    <property type="match status" value="1"/>
</dbReference>
<feature type="region of interest" description="Disordered" evidence="1">
    <location>
        <begin position="1092"/>
        <end position="1118"/>
    </location>
</feature>
<dbReference type="Pfam" id="PF09103">
    <property type="entry name" value="BRCA-2_OB1"/>
    <property type="match status" value="1"/>
</dbReference>
<dbReference type="InterPro" id="IPR015187">
    <property type="entry name" value="BRCA2_OB_1"/>
</dbReference>
<reference evidence="5" key="1">
    <citation type="submission" date="2016-09" db="EMBL/GenBank/DDBJ databases">
        <authorList>
            <person name="Jeantristanb JTB J.-T."/>
            <person name="Ricardo R."/>
        </authorList>
    </citation>
    <scope>NUCLEOTIDE SEQUENCE [LARGE SCALE GENOMIC DNA]</scope>
</reference>
<dbReference type="EMBL" id="FMSP01000002">
    <property type="protein sequence ID" value="SCV67723.1"/>
    <property type="molecule type" value="Genomic_DNA"/>
</dbReference>
<feature type="region of interest" description="Disordered" evidence="1">
    <location>
        <begin position="659"/>
        <end position="696"/>
    </location>
</feature>
<feature type="compositionally biased region" description="Polar residues" evidence="1">
    <location>
        <begin position="1093"/>
        <end position="1106"/>
    </location>
</feature>
<dbReference type="CDD" id="cd04493">
    <property type="entry name" value="BRCA2DBD_OB1"/>
    <property type="match status" value="1"/>
</dbReference>
<sequence>MNREEVDWLCRASSPLSPLPSSPEDNEGDGDDETVALSPTVLRSPRSPTPTRTTTNFGATELDSDPDPDERVSKRPRISLGDGLDPSMPLPQIAKHATPPDEARDDAQQLAACRRDEATSITPNALPLATIDAAETTNETHLHQQYTPANGATVLLRDRSVEASSSWMNEPLSMVFASHGASQEVRQLQQELGSQDLDDWTPSSQVISSSPAMTGLLSPIARPWLGRVPATDETAPDDSRVFVMEHDCVDSDEDEDGERNVDDEGTEAVGAEAGVEADAEVEASAVAAAEADEMEDYEGDDMWDTARLDELDGELGLFQPTTRPTSIDKGKSRAQDVCDDEPFAEENSEEQLREFGFGHLPQGFETAGSHTQGSTVGTFVFRSKAMPKQISKAELDRIRALLDADDEADGAGEQPNTQRPTIATRELPEFVPPMRNKPSDRIQDQEQIQELASKVAASTPQLARRLIATTSQAPNLPTSSHPVTPQTGSMAASSDVFGPALVPLALFARANRRPFPAPSEEALQKSRAMIAYSPPQARLPSRGMPSPNPNHKAETPTKVGRRSPLLPIENGFVPAASVVPSSSIATAEVELPTISLSTKPPVPASTSEAATPQSIRTSMRPSSAFRPPLLGSPTTLASTPAGMKAAPAMRRLNLGMTPRARVGANGSPVPKFTTPFKNGKRPEGLTPAGVVRVDGTPAQGANTVKATTKINKAKPPSEVVRRRGITTVFDLSALKEARQSLRQFGLYPATVDEATLRVLGMWVLLKAATGHQVMRTDPLSTAHRPREIIQMEHASAEKYTFQGVLGAPQALQSLVSAGCDYATQPWVSNHWSLVVWKLASYIRVQPGMYKHAEWWSFEAVVRQLKYRYEREINQAQRSCIKRVQERDSSSASPMVLCVSKIRYGDPESFGDEVEEEYTGRKDVVGIDLTDGWYRIRANVDSTLKSAVERGKLRVGSKIAVSGARLEGSSEGIDVLEALTNTSLAITGNSTSLARWDARLGFAGHAFVATLASLSSAGGIVPLLDLIIERVFPRGYIDAGKGAGSEPWNEAEERRRQEEWLNGSSNTRKGLTGKAAKANALWDELTDMLREAVHTSSSGPETTQQSCSDDHDPDETLDRLEESASRIQRANIVRRLPSRHVTSCLNKLAERADRAKERGIHAYDADQLQTHCAPRNVRSFRVIRIRDARVKDETKPLRTAQLTVWDCDNLGDDFLREGRRYLITNVVPKGVWNLRSSEITLSTRKDAKWKRLAASGAPIDANIDSL</sequence>
<feature type="region of interest" description="Disordered" evidence="1">
    <location>
        <begin position="471"/>
        <end position="491"/>
    </location>
</feature>
<accession>A0A238F6T7</accession>
<dbReference type="SUPFAM" id="SSF50249">
    <property type="entry name" value="Nucleic acid-binding proteins"/>
    <property type="match status" value="2"/>
</dbReference>
<name>A0A238F6T7_9BASI</name>
<protein>
    <submittedName>
        <fullName evidence="4">BQ2448_5334 protein</fullName>
    </submittedName>
</protein>
<dbReference type="SUPFAM" id="SSF81872">
    <property type="entry name" value="BRCA2 helical domain"/>
    <property type="match status" value="1"/>
</dbReference>
<feature type="region of interest" description="Disordered" evidence="1">
    <location>
        <begin position="538"/>
        <end position="562"/>
    </location>
</feature>
<proteinExistence type="predicted"/>
<evidence type="ECO:0000313" key="5">
    <source>
        <dbReference type="Proteomes" id="UP000198372"/>
    </source>
</evidence>
<organism evidence="4 5">
    <name type="scientific">Microbotryum intermedium</name>
    <dbReference type="NCBI Taxonomy" id="269621"/>
    <lineage>
        <taxon>Eukaryota</taxon>
        <taxon>Fungi</taxon>
        <taxon>Dikarya</taxon>
        <taxon>Basidiomycota</taxon>
        <taxon>Pucciniomycotina</taxon>
        <taxon>Microbotryomycetes</taxon>
        <taxon>Microbotryales</taxon>
        <taxon>Microbotryaceae</taxon>
        <taxon>Microbotryum</taxon>
    </lineage>
</organism>
<feature type="domain" description="Breast cancer type 2 susceptibility protein helical" evidence="3">
    <location>
        <begin position="823"/>
        <end position="874"/>
    </location>
</feature>
<feature type="region of interest" description="Disordered" evidence="1">
    <location>
        <begin position="598"/>
        <end position="642"/>
    </location>
</feature>
<feature type="region of interest" description="Disordered" evidence="1">
    <location>
        <begin position="1"/>
        <end position="102"/>
    </location>
</feature>
<dbReference type="InterPro" id="IPR012340">
    <property type="entry name" value="NA-bd_OB-fold"/>
</dbReference>
<gene>
    <name evidence="4" type="ORF">BQ2448_5334</name>
</gene>
<dbReference type="GO" id="GO:0000724">
    <property type="term" value="P:double-strand break repair via homologous recombination"/>
    <property type="evidence" value="ECO:0007669"/>
    <property type="project" value="InterPro"/>
</dbReference>
<feature type="compositionally biased region" description="Basic and acidic residues" evidence="1">
    <location>
        <begin position="1107"/>
        <end position="1118"/>
    </location>
</feature>
<dbReference type="GO" id="GO:0006355">
    <property type="term" value="P:regulation of DNA-templated transcription"/>
    <property type="evidence" value="ECO:0007669"/>
    <property type="project" value="TreeGrafter"/>
</dbReference>
<dbReference type="Gene3D" id="2.40.50.140">
    <property type="entry name" value="Nucleic acid-binding proteins"/>
    <property type="match status" value="2"/>
</dbReference>
<feature type="region of interest" description="Disordered" evidence="1">
    <location>
        <begin position="317"/>
        <end position="337"/>
    </location>
</feature>
<feature type="compositionally biased region" description="Low complexity" evidence="1">
    <location>
        <begin position="37"/>
        <end position="55"/>
    </location>
</feature>
<dbReference type="AlphaFoldDB" id="A0A238F6T7"/>
<feature type="compositionally biased region" description="Polar residues" evidence="1">
    <location>
        <begin position="598"/>
        <end position="621"/>
    </location>
</feature>
<evidence type="ECO:0000313" key="4">
    <source>
        <dbReference type="EMBL" id="SCV67723.1"/>
    </source>
</evidence>
<feature type="region of interest" description="Disordered" evidence="1">
    <location>
        <begin position="1040"/>
        <end position="1072"/>
    </location>
</feature>